<dbReference type="AlphaFoldDB" id="A0ABD0KL84"/>
<accession>A0ABD0KL84</accession>
<comment type="caution">
    <text evidence="1">The sequence shown here is derived from an EMBL/GenBank/DDBJ whole genome shotgun (WGS) entry which is preliminary data.</text>
</comment>
<evidence type="ECO:0000313" key="2">
    <source>
        <dbReference type="Proteomes" id="UP001519460"/>
    </source>
</evidence>
<proteinExistence type="predicted"/>
<reference evidence="1 2" key="1">
    <citation type="journal article" date="2023" name="Sci. Data">
        <title>Genome assembly of the Korean intertidal mud-creeper Batillaria attramentaria.</title>
        <authorList>
            <person name="Patra A.K."/>
            <person name="Ho P.T."/>
            <person name="Jun S."/>
            <person name="Lee S.J."/>
            <person name="Kim Y."/>
            <person name="Won Y.J."/>
        </authorList>
    </citation>
    <scope>NUCLEOTIDE SEQUENCE [LARGE SCALE GENOMIC DNA]</scope>
    <source>
        <strain evidence="1">Wonlab-2016</strain>
    </source>
</reference>
<sequence length="129" mass="15045">MEKKNRGHAHHSLRKSHTFSADITILWRCCPARQHQSGCYMTPKRDQNATAKQSHQHWLMAQHTRQHLARHINFREISAHQSRLNNQFQQTSPFEISRCRSAQNTTANKSHRHWLMAQTNLTPKSGTAT</sequence>
<evidence type="ECO:0000313" key="1">
    <source>
        <dbReference type="EMBL" id="KAK7487745.1"/>
    </source>
</evidence>
<gene>
    <name evidence="1" type="ORF">BaRGS_00021012</name>
</gene>
<protein>
    <submittedName>
        <fullName evidence="1">Uncharacterized protein</fullName>
    </submittedName>
</protein>
<keyword evidence="2" id="KW-1185">Reference proteome</keyword>
<dbReference type="Proteomes" id="UP001519460">
    <property type="component" value="Unassembled WGS sequence"/>
</dbReference>
<name>A0ABD0KL84_9CAEN</name>
<dbReference type="EMBL" id="JACVVK020000160">
    <property type="protein sequence ID" value="KAK7487745.1"/>
    <property type="molecule type" value="Genomic_DNA"/>
</dbReference>
<organism evidence="1 2">
    <name type="scientific">Batillaria attramentaria</name>
    <dbReference type="NCBI Taxonomy" id="370345"/>
    <lineage>
        <taxon>Eukaryota</taxon>
        <taxon>Metazoa</taxon>
        <taxon>Spiralia</taxon>
        <taxon>Lophotrochozoa</taxon>
        <taxon>Mollusca</taxon>
        <taxon>Gastropoda</taxon>
        <taxon>Caenogastropoda</taxon>
        <taxon>Sorbeoconcha</taxon>
        <taxon>Cerithioidea</taxon>
        <taxon>Batillariidae</taxon>
        <taxon>Batillaria</taxon>
    </lineage>
</organism>